<reference evidence="1" key="2">
    <citation type="submission" date="2025-09" db="UniProtKB">
        <authorList>
            <consortium name="Ensembl"/>
        </authorList>
    </citation>
    <scope>IDENTIFICATION</scope>
</reference>
<dbReference type="Gene3D" id="3.30.250.20">
    <property type="entry name" value="L1 transposable element, C-terminal domain"/>
    <property type="match status" value="1"/>
</dbReference>
<name>A0A8D0DSM9_SALMN</name>
<proteinExistence type="predicted"/>
<keyword evidence="2" id="KW-1185">Reference proteome</keyword>
<evidence type="ECO:0000313" key="1">
    <source>
        <dbReference type="Ensembl" id="ENSSMRP00000021218.1"/>
    </source>
</evidence>
<evidence type="ECO:0000313" key="2">
    <source>
        <dbReference type="Proteomes" id="UP000694421"/>
    </source>
</evidence>
<organism evidence="1 2">
    <name type="scientific">Salvator merianae</name>
    <name type="common">Argentine black and white tegu</name>
    <name type="synonym">Tupinambis merianae</name>
    <dbReference type="NCBI Taxonomy" id="96440"/>
    <lineage>
        <taxon>Eukaryota</taxon>
        <taxon>Metazoa</taxon>
        <taxon>Chordata</taxon>
        <taxon>Craniata</taxon>
        <taxon>Vertebrata</taxon>
        <taxon>Euteleostomi</taxon>
        <taxon>Lepidosauria</taxon>
        <taxon>Squamata</taxon>
        <taxon>Bifurcata</taxon>
        <taxon>Unidentata</taxon>
        <taxon>Episquamata</taxon>
        <taxon>Laterata</taxon>
        <taxon>Teiioidea</taxon>
        <taxon>Teiidae</taxon>
        <taxon>Salvator</taxon>
    </lineage>
</organism>
<sequence>MTHTLTRYSKRAEEAWPDRRWEGKKGDITLGFESLQFEGAPVQLFHDLPSETLKQHTLQKANIRYRWSFPSTIIVIYDGKFKCLNKRGSLRV</sequence>
<dbReference type="InterPro" id="IPR042566">
    <property type="entry name" value="L1_C"/>
</dbReference>
<dbReference type="AlphaFoldDB" id="A0A8D0DSM9"/>
<dbReference type="Ensembl" id="ENSSMRT00000024870.1">
    <property type="protein sequence ID" value="ENSSMRP00000021218.1"/>
    <property type="gene ID" value="ENSSMRG00000016514.1"/>
</dbReference>
<dbReference type="Proteomes" id="UP000694421">
    <property type="component" value="Unplaced"/>
</dbReference>
<accession>A0A8D0DSM9</accession>
<reference evidence="1" key="1">
    <citation type="submission" date="2025-08" db="UniProtKB">
        <authorList>
            <consortium name="Ensembl"/>
        </authorList>
    </citation>
    <scope>IDENTIFICATION</scope>
</reference>
<protein>
    <submittedName>
        <fullName evidence="1">Uncharacterized protein</fullName>
    </submittedName>
</protein>